<proteinExistence type="predicted"/>
<evidence type="ECO:0000256" key="1">
    <source>
        <dbReference type="SAM" id="MobiDB-lite"/>
    </source>
</evidence>
<dbReference type="AlphaFoldDB" id="A0A8H7ZYZ2"/>
<evidence type="ECO:0000313" key="4">
    <source>
        <dbReference type="Proteomes" id="UP000673691"/>
    </source>
</evidence>
<dbReference type="SUPFAM" id="SSF54236">
    <property type="entry name" value="Ubiquitin-like"/>
    <property type="match status" value="1"/>
</dbReference>
<sequence length="146" mass="15439">MSAVPDADAAAPAGVPGDKVQLTVLLVSGKRHPFLFNPKDTIEQVKAHVAANWPTGALRRSTRGSFSRRGETPQPARLRAETSEWADETPASAASLRVVHLGRFLADNSTLEGNKIPAGVNTIVHMTIKEPTPGDAQGAKLTARVA</sequence>
<dbReference type="EMBL" id="JAEFCI010003099">
    <property type="protein sequence ID" value="KAG5461807.1"/>
    <property type="molecule type" value="Genomic_DNA"/>
</dbReference>
<keyword evidence="4" id="KW-1185">Reference proteome</keyword>
<accession>A0A8H7ZYZ2</accession>
<reference evidence="3 4" key="1">
    <citation type="journal article" name="Sci. Rep.">
        <title>Genome-scale phylogenetic analyses confirm Olpidium as the closest living zoosporic fungus to the non-flagellated, terrestrial fungi.</title>
        <authorList>
            <person name="Chang Y."/>
            <person name="Rochon D."/>
            <person name="Sekimoto S."/>
            <person name="Wang Y."/>
            <person name="Chovatia M."/>
            <person name="Sandor L."/>
            <person name="Salamov A."/>
            <person name="Grigoriev I.V."/>
            <person name="Stajich J.E."/>
            <person name="Spatafora J.W."/>
        </authorList>
    </citation>
    <scope>NUCLEOTIDE SEQUENCE [LARGE SCALE GENOMIC DNA]</scope>
    <source>
        <strain evidence="3">S191</strain>
    </source>
</reference>
<comment type="caution">
    <text evidence="3">The sequence shown here is derived from an EMBL/GenBank/DDBJ whole genome shotgun (WGS) entry which is preliminary data.</text>
</comment>
<dbReference type="Gene3D" id="3.10.20.90">
    <property type="entry name" value="Phosphatidylinositol 3-kinase Catalytic Subunit, Chain A, domain 1"/>
    <property type="match status" value="1"/>
</dbReference>
<dbReference type="PANTHER" id="PTHR13169:SF0">
    <property type="entry name" value="UBIQUITIN-LIKE PROTEIN 3"/>
    <property type="match status" value="1"/>
</dbReference>
<dbReference type="InterPro" id="IPR029071">
    <property type="entry name" value="Ubiquitin-like_domsf"/>
</dbReference>
<feature type="region of interest" description="Disordered" evidence="1">
    <location>
        <begin position="60"/>
        <end position="92"/>
    </location>
</feature>
<evidence type="ECO:0000259" key="2">
    <source>
        <dbReference type="Pfam" id="PF13881"/>
    </source>
</evidence>
<dbReference type="Proteomes" id="UP000673691">
    <property type="component" value="Unassembled WGS sequence"/>
</dbReference>
<dbReference type="InterPro" id="IPR040015">
    <property type="entry name" value="UBL3-like"/>
</dbReference>
<name>A0A8H7ZYZ2_9FUNG</name>
<dbReference type="PANTHER" id="PTHR13169">
    <property type="entry name" value="UBIQUITIN-LIKE PROTEIN 3 HCG-1 PROTEIN"/>
    <property type="match status" value="1"/>
</dbReference>
<evidence type="ECO:0000313" key="3">
    <source>
        <dbReference type="EMBL" id="KAG5461807.1"/>
    </source>
</evidence>
<gene>
    <name evidence="3" type="ORF">BJ554DRAFT_5944</name>
</gene>
<feature type="non-terminal residue" evidence="3">
    <location>
        <position position="146"/>
    </location>
</feature>
<feature type="domain" description="UBL3-like ubiquitin" evidence="2">
    <location>
        <begin position="18"/>
        <end position="139"/>
    </location>
</feature>
<dbReference type="Pfam" id="PF13881">
    <property type="entry name" value="Rad60-SLD_2"/>
    <property type="match status" value="1"/>
</dbReference>
<dbReference type="InterPro" id="IPR039540">
    <property type="entry name" value="UBL3-like_ubiquitin_dom"/>
</dbReference>
<dbReference type="OrthoDB" id="1043111at2759"/>
<organism evidence="3 4">
    <name type="scientific">Olpidium bornovanus</name>
    <dbReference type="NCBI Taxonomy" id="278681"/>
    <lineage>
        <taxon>Eukaryota</taxon>
        <taxon>Fungi</taxon>
        <taxon>Fungi incertae sedis</taxon>
        <taxon>Olpidiomycota</taxon>
        <taxon>Olpidiomycotina</taxon>
        <taxon>Olpidiomycetes</taxon>
        <taxon>Olpidiales</taxon>
        <taxon>Olpidiaceae</taxon>
        <taxon>Olpidium</taxon>
    </lineage>
</organism>
<protein>
    <recommendedName>
        <fullName evidence="2">UBL3-like ubiquitin domain-containing protein</fullName>
    </recommendedName>
</protein>